<keyword evidence="3" id="KW-0132">Cell division</keyword>
<evidence type="ECO:0000313" key="11">
    <source>
        <dbReference type="Proteomes" id="UP000799640"/>
    </source>
</evidence>
<evidence type="ECO:0000256" key="6">
    <source>
        <dbReference type="ARBA" id="ARBA00023306"/>
    </source>
</evidence>
<evidence type="ECO:0000259" key="9">
    <source>
        <dbReference type="Pfam" id="PF12862"/>
    </source>
</evidence>
<dbReference type="InterPro" id="IPR011990">
    <property type="entry name" value="TPR-like_helical_dom_sf"/>
</dbReference>
<comment type="similarity">
    <text evidence="1">Belongs to the APC5 family.</text>
</comment>
<dbReference type="OrthoDB" id="2504561at2759"/>
<evidence type="ECO:0000256" key="1">
    <source>
        <dbReference type="ARBA" id="ARBA00007450"/>
    </source>
</evidence>
<dbReference type="GO" id="GO:0031145">
    <property type="term" value="P:anaphase-promoting complex-dependent catabolic process"/>
    <property type="evidence" value="ECO:0007669"/>
    <property type="project" value="TreeGrafter"/>
</dbReference>
<keyword evidence="11" id="KW-1185">Reference proteome</keyword>
<keyword evidence="5" id="KW-0833">Ubl conjugation pathway</keyword>
<keyword evidence="4" id="KW-0498">Mitosis</keyword>
<reference evidence="10" key="1">
    <citation type="journal article" date="2020" name="Stud. Mycol.">
        <title>101 Dothideomycetes genomes: a test case for predicting lifestyles and emergence of pathogens.</title>
        <authorList>
            <person name="Haridas S."/>
            <person name="Albert R."/>
            <person name="Binder M."/>
            <person name="Bloem J."/>
            <person name="Labutti K."/>
            <person name="Salamov A."/>
            <person name="Andreopoulos B."/>
            <person name="Baker S."/>
            <person name="Barry K."/>
            <person name="Bills G."/>
            <person name="Bluhm B."/>
            <person name="Cannon C."/>
            <person name="Castanera R."/>
            <person name="Culley D."/>
            <person name="Daum C."/>
            <person name="Ezra D."/>
            <person name="Gonzalez J."/>
            <person name="Henrissat B."/>
            <person name="Kuo A."/>
            <person name="Liang C."/>
            <person name="Lipzen A."/>
            <person name="Lutzoni F."/>
            <person name="Magnuson J."/>
            <person name="Mondo S."/>
            <person name="Nolan M."/>
            <person name="Ohm R."/>
            <person name="Pangilinan J."/>
            <person name="Park H.-J."/>
            <person name="Ramirez L."/>
            <person name="Alfaro M."/>
            <person name="Sun H."/>
            <person name="Tritt A."/>
            <person name="Yoshinaga Y."/>
            <person name="Zwiers L.-H."/>
            <person name="Turgeon B."/>
            <person name="Goodwin S."/>
            <person name="Spatafora J."/>
            <person name="Crous P."/>
            <person name="Grigoriev I."/>
        </authorList>
    </citation>
    <scope>NUCLEOTIDE SEQUENCE</scope>
    <source>
        <strain evidence="10">CBS 262.69</strain>
    </source>
</reference>
<dbReference type="GO" id="GO:0005680">
    <property type="term" value="C:anaphase-promoting complex"/>
    <property type="evidence" value="ECO:0007669"/>
    <property type="project" value="InterPro"/>
</dbReference>
<accession>A0A6G1HNM0</accession>
<dbReference type="PANTHER" id="PTHR12830:SF9">
    <property type="entry name" value="ANAPHASE-PROMOTING COMPLEX SUBUNIT 5"/>
    <property type="match status" value="1"/>
</dbReference>
<name>A0A6G1HNM0_9PEZI</name>
<dbReference type="InterPro" id="IPR026000">
    <property type="entry name" value="Apc5_dom"/>
</dbReference>
<evidence type="ECO:0000256" key="4">
    <source>
        <dbReference type="ARBA" id="ARBA00022776"/>
    </source>
</evidence>
<protein>
    <recommendedName>
        <fullName evidence="2">Anaphase-promoting complex subunit 5</fullName>
    </recommendedName>
    <alternativeName>
        <fullName evidence="7">Cyclosome subunit 5</fullName>
    </alternativeName>
</protein>
<dbReference type="InterPro" id="IPR037679">
    <property type="entry name" value="Apc5"/>
</dbReference>
<evidence type="ECO:0000256" key="8">
    <source>
        <dbReference type="ARBA" id="ARBA00045696"/>
    </source>
</evidence>
<dbReference type="SUPFAM" id="SSF48452">
    <property type="entry name" value="TPR-like"/>
    <property type="match status" value="2"/>
</dbReference>
<dbReference type="GO" id="GO:0070979">
    <property type="term" value="P:protein K11-linked ubiquitination"/>
    <property type="evidence" value="ECO:0007669"/>
    <property type="project" value="TreeGrafter"/>
</dbReference>
<proteinExistence type="inferred from homology"/>
<dbReference type="GO" id="GO:0045842">
    <property type="term" value="P:positive regulation of mitotic metaphase/anaphase transition"/>
    <property type="evidence" value="ECO:0007669"/>
    <property type="project" value="TreeGrafter"/>
</dbReference>
<evidence type="ECO:0000256" key="3">
    <source>
        <dbReference type="ARBA" id="ARBA00022618"/>
    </source>
</evidence>
<evidence type="ECO:0000256" key="2">
    <source>
        <dbReference type="ARBA" id="ARBA00016066"/>
    </source>
</evidence>
<comment type="function">
    <text evidence="8">Component of the anaphase promoting complex/cyclosome (APC/C), a cell cycle-regulated E3 ubiquitin ligase that controls progression through mitosis and the G1 phase of the cell cycle. The APC/C complex acts by mediating ubiquitination and subsequent degradation of target proteins: it mainly mediates the formation of 'Lys-11'-linked polyubiquitin chains and, to a lower extent, the formation of 'Lys-48'- and 'Lys-63'-linked polyubiquitin chains. The APC/C complex catalyzes assembly of branched 'Lys-11'-/'Lys-48'-linked branched ubiquitin chains on target proteins.</text>
</comment>
<evidence type="ECO:0000256" key="5">
    <source>
        <dbReference type="ARBA" id="ARBA00022786"/>
    </source>
</evidence>
<keyword evidence="6" id="KW-0131">Cell cycle</keyword>
<gene>
    <name evidence="10" type="ORF">EJ06DRAFT_514944</name>
</gene>
<dbReference type="Gene3D" id="1.25.40.10">
    <property type="entry name" value="Tetratricopeptide repeat domain"/>
    <property type="match status" value="1"/>
</dbReference>
<evidence type="ECO:0000256" key="7">
    <source>
        <dbReference type="ARBA" id="ARBA00031069"/>
    </source>
</evidence>
<dbReference type="EMBL" id="ML996703">
    <property type="protein sequence ID" value="KAF2397501.1"/>
    <property type="molecule type" value="Genomic_DNA"/>
</dbReference>
<evidence type="ECO:0000313" key="10">
    <source>
        <dbReference type="EMBL" id="KAF2397501.1"/>
    </source>
</evidence>
<feature type="domain" description="Anaphase-promoting complex subunit 5" evidence="9">
    <location>
        <begin position="255"/>
        <end position="344"/>
    </location>
</feature>
<dbReference type="PANTHER" id="PTHR12830">
    <property type="entry name" value="ANAPHASE-PROMOTING COMPLEX SUBUNIT 5"/>
    <property type="match status" value="1"/>
</dbReference>
<organism evidence="10 11">
    <name type="scientific">Trichodelitschia bisporula</name>
    <dbReference type="NCBI Taxonomy" id="703511"/>
    <lineage>
        <taxon>Eukaryota</taxon>
        <taxon>Fungi</taxon>
        <taxon>Dikarya</taxon>
        <taxon>Ascomycota</taxon>
        <taxon>Pezizomycotina</taxon>
        <taxon>Dothideomycetes</taxon>
        <taxon>Dothideomycetes incertae sedis</taxon>
        <taxon>Phaeotrichales</taxon>
        <taxon>Phaeotrichaceae</taxon>
        <taxon>Trichodelitschia</taxon>
    </lineage>
</organism>
<dbReference type="UniPathway" id="UPA00143"/>
<dbReference type="GO" id="GO:0051301">
    <property type="term" value="P:cell division"/>
    <property type="evidence" value="ECO:0007669"/>
    <property type="project" value="UniProtKB-KW"/>
</dbReference>
<dbReference type="Pfam" id="PF12862">
    <property type="entry name" value="ANAPC5"/>
    <property type="match status" value="1"/>
</dbReference>
<dbReference type="AlphaFoldDB" id="A0A6G1HNM0"/>
<sequence>MTRYLTPSKVGLLVLVSMYGDGDLCNHAIRKFLKFITLRVANSSTRTSAFKSTDPADPTVTVEELLQLASPYASPLPGRSLDYFVLKKLWSITSIHSLHEFFDSLQGLLFKSGDRRNESPNSKATRRILFLDVSPLGLFIRRARVEHDRMQFEDVIKLWNAFRAFRAPTEKAWMELSGKPALQGEVAVDEAWTQYTYLGNFEPNKAETTNSVEDVEKSLEFQLDRLQRYGIRAPYEVRERLKRLTLVPSAPTLTFFVKFYDAWKAGDFTSAHENLHRYFDYTMQTGAKSNYQYALLHKSMLQVDFGRFSEAIKVLNETIAMARENQDAECLNLSLSWQNHLLRAYPKHMAAMFMAGSEKESLYFLKMKAKEGKLWSILSSSLLNEAKILLSSGGGVPTAISLLSEVSKLNTQHHIVGNWNSHAMTLSTIMGRLGLASLTQSYCELSFHGYSACAATDETLRAVCLSASLANCEGDYEKSEQLLSNVDGNVTGLMKLNQFLHTYKDLLKLKRLLHNNDIQAAYRIMAELNVRPYQDTDIQFHVAILNIEYLCKSSNFPQAYEAIEDLGHKLQEEDGDVFQRVTVLLQKAHLFEAVGRPAQGFTVALRAANSAYRARLLPSLWEAVGLMAKIHSSLEQFEAARRLLEAVLPQTLTGGDAHLCAQLYMYLGDAFMGLAGTQQGDARIASLSKVEHSIDRAQAYSAKLGDSKTELEGIAKKMLVAEVLGQHGQTEERANEYIRLHVKHSRLLKTASAQVA</sequence>
<dbReference type="Proteomes" id="UP000799640">
    <property type="component" value="Unassembled WGS sequence"/>
</dbReference>